<dbReference type="InterPro" id="IPR038772">
    <property type="entry name" value="Sph/SMPD2-like"/>
</dbReference>
<dbReference type="AlphaFoldDB" id="A0A7J5DN48"/>
<proteinExistence type="predicted"/>
<dbReference type="Gene3D" id="3.60.10.10">
    <property type="entry name" value="Endonuclease/exonuclease/phosphatase"/>
    <property type="match status" value="1"/>
</dbReference>
<comment type="caution">
    <text evidence="3">The sequence shown here is derived from an EMBL/GenBank/DDBJ whole genome shotgun (WGS) entry which is preliminary data.</text>
</comment>
<protein>
    <recommendedName>
        <fullName evidence="2">Endonuclease/exonuclease/phosphatase domain-containing protein</fullName>
    </recommendedName>
</protein>
<feature type="region of interest" description="Disordered" evidence="1">
    <location>
        <begin position="1"/>
        <end position="74"/>
    </location>
</feature>
<reference evidence="3 4" key="1">
    <citation type="submission" date="2019-09" db="EMBL/GenBank/DDBJ databases">
        <title>Isolation and identification of active actinomycetes.</title>
        <authorList>
            <person name="Yu Z."/>
            <person name="Han C."/>
            <person name="Yu B."/>
        </authorList>
    </citation>
    <scope>NUCLEOTIDE SEQUENCE [LARGE SCALE GENOMIC DNA]</scope>
    <source>
        <strain evidence="3 4">NEAU-H2</strain>
    </source>
</reference>
<evidence type="ECO:0000313" key="4">
    <source>
        <dbReference type="Proteomes" id="UP000442990"/>
    </source>
</evidence>
<dbReference type="EMBL" id="WBKG01000002">
    <property type="protein sequence ID" value="KAB1990137.1"/>
    <property type="molecule type" value="Genomic_DNA"/>
</dbReference>
<dbReference type="InterPro" id="IPR036691">
    <property type="entry name" value="Endo/exonu/phosph_ase_sf"/>
</dbReference>
<dbReference type="SUPFAM" id="SSF56219">
    <property type="entry name" value="DNase I-like"/>
    <property type="match status" value="1"/>
</dbReference>
<feature type="compositionally biased region" description="Polar residues" evidence="1">
    <location>
        <begin position="12"/>
        <end position="24"/>
    </location>
</feature>
<evidence type="ECO:0000259" key="2">
    <source>
        <dbReference type="Pfam" id="PF03372"/>
    </source>
</evidence>
<feature type="compositionally biased region" description="Basic and acidic residues" evidence="1">
    <location>
        <begin position="42"/>
        <end position="52"/>
    </location>
</feature>
<organism evidence="3 4">
    <name type="scientific">Streptomyces triticiradicis</name>
    <dbReference type="NCBI Taxonomy" id="2651189"/>
    <lineage>
        <taxon>Bacteria</taxon>
        <taxon>Bacillati</taxon>
        <taxon>Actinomycetota</taxon>
        <taxon>Actinomycetes</taxon>
        <taxon>Kitasatosporales</taxon>
        <taxon>Streptomycetaceae</taxon>
        <taxon>Streptomyces</taxon>
    </lineage>
</organism>
<feature type="domain" description="Endonuclease/exonuclease/phosphatase" evidence="2">
    <location>
        <begin position="86"/>
        <end position="325"/>
    </location>
</feature>
<dbReference type="Proteomes" id="UP000442990">
    <property type="component" value="Unassembled WGS sequence"/>
</dbReference>
<evidence type="ECO:0000256" key="1">
    <source>
        <dbReference type="SAM" id="MobiDB-lite"/>
    </source>
</evidence>
<feature type="compositionally biased region" description="Polar residues" evidence="1">
    <location>
        <begin position="53"/>
        <end position="62"/>
    </location>
</feature>
<sequence>MCPASSPAVQWCSRSTDRTSANHSRSGEAGRPVPRARSSRRPRPEGTARRTLSDASTISAVSGSPHGPTGHRTKGDKFVKALRLLTMNTLFTGDVPARLRALGAALDRSDYDIVCLQEVMFRRNARLIRRAAPAYRHFACSGTVLLQGGLVLLSRWPISRWRFVRYPMTGPVRGEFLMRKGALLASVTTPDGELVVVNTHLSANRDDDWSPTNRYMRIIDAELARLTGLIADIDPSLPVAVVGDLNIPRDSAALTGFVAATGLRDVLAGDTRPTYRPTPRWPSPPALDHVLVRAAAGETLAGDADLVFQDEVTLGDGRQAYLSDHYGVRARLIRTP</sequence>
<dbReference type="PANTHER" id="PTHR16320:SF23">
    <property type="entry name" value="SPHINGOMYELINASE C 1"/>
    <property type="match status" value="1"/>
</dbReference>
<dbReference type="InterPro" id="IPR005135">
    <property type="entry name" value="Endo/exonuclease/phosphatase"/>
</dbReference>
<dbReference type="PANTHER" id="PTHR16320">
    <property type="entry name" value="SPHINGOMYELINASE FAMILY MEMBER"/>
    <property type="match status" value="1"/>
</dbReference>
<gene>
    <name evidence="3" type="ORF">F8144_03525</name>
</gene>
<dbReference type="Pfam" id="PF03372">
    <property type="entry name" value="Exo_endo_phos"/>
    <property type="match status" value="1"/>
</dbReference>
<evidence type="ECO:0000313" key="3">
    <source>
        <dbReference type="EMBL" id="KAB1990137.1"/>
    </source>
</evidence>
<dbReference type="GO" id="GO:0004767">
    <property type="term" value="F:sphingomyelin phosphodiesterase activity"/>
    <property type="evidence" value="ECO:0007669"/>
    <property type="project" value="InterPro"/>
</dbReference>
<accession>A0A7J5DN48</accession>
<name>A0A7J5DN48_9ACTN</name>
<keyword evidence="4" id="KW-1185">Reference proteome</keyword>